<accession>A0A1W2TJ15</accession>
<feature type="compositionally biased region" description="Low complexity" evidence="1">
    <location>
        <begin position="24"/>
        <end position="36"/>
    </location>
</feature>
<proteinExistence type="predicted"/>
<keyword evidence="3" id="KW-1185">Reference proteome</keyword>
<gene>
    <name evidence="2" type="ORF">SAMD00023353_1500380</name>
</gene>
<organism evidence="2">
    <name type="scientific">Rosellinia necatrix</name>
    <name type="common">White root-rot fungus</name>
    <dbReference type="NCBI Taxonomy" id="77044"/>
    <lineage>
        <taxon>Eukaryota</taxon>
        <taxon>Fungi</taxon>
        <taxon>Dikarya</taxon>
        <taxon>Ascomycota</taxon>
        <taxon>Pezizomycotina</taxon>
        <taxon>Sordariomycetes</taxon>
        <taxon>Xylariomycetidae</taxon>
        <taxon>Xylariales</taxon>
        <taxon>Xylariaceae</taxon>
        <taxon>Rosellinia</taxon>
    </lineage>
</organism>
<dbReference type="OrthoDB" id="4765484at2759"/>
<dbReference type="EMBL" id="DF977460">
    <property type="protein sequence ID" value="GAP88184.2"/>
    <property type="molecule type" value="Genomic_DNA"/>
</dbReference>
<evidence type="ECO:0000256" key="1">
    <source>
        <dbReference type="SAM" id="MobiDB-lite"/>
    </source>
</evidence>
<sequence length="339" mass="37598">MAERQATTNWASIRISEPQHNPNRASATTTRASTATNGRPSSPNWALIALEQSSRRTNRVSFATTGRTTGRTTDRGSSAPRRSESAALRASMASIPTTTGGSSRLSASCDFRPDTTRPAAAAAFVRGLARRRPASADVAAAELAPLYGFGAGSGGDVIARLRAQAVFASPELTAALNEFYARFVGRQYGLRVADWAATMALVRERLDNNNDDNDDEEEGWWWRYEEPSPEEPPLPRSRRPEHHYARFLVRALAVLLRRQGSEMVSDRGRHMLLWLRRAAAADDGRRDDVCWVLFHALMYLHLVRMADNRAAAPLADRARDYARRLARRACCSAEKEEED</sequence>
<evidence type="ECO:0000313" key="3">
    <source>
        <dbReference type="Proteomes" id="UP000054516"/>
    </source>
</evidence>
<feature type="region of interest" description="Disordered" evidence="1">
    <location>
        <begin position="1"/>
        <end position="43"/>
    </location>
</feature>
<dbReference type="AlphaFoldDB" id="A0A1W2TJ15"/>
<feature type="compositionally biased region" description="Polar residues" evidence="1">
    <location>
        <begin position="1"/>
        <end position="11"/>
    </location>
</feature>
<feature type="region of interest" description="Disordered" evidence="1">
    <location>
        <begin position="56"/>
        <end position="106"/>
    </location>
</feature>
<reference evidence="2" key="1">
    <citation type="submission" date="2016-03" db="EMBL/GenBank/DDBJ databases">
        <title>Draft genome sequence of Rosellinia necatrix.</title>
        <authorList>
            <person name="Kanematsu S."/>
        </authorList>
    </citation>
    <scope>NUCLEOTIDE SEQUENCE [LARGE SCALE GENOMIC DNA]</scope>
    <source>
        <strain evidence="2">W97</strain>
    </source>
</reference>
<name>A0A1W2TJ15_ROSNE</name>
<protein>
    <submittedName>
        <fullName evidence="2">Uncharacterized protein</fullName>
    </submittedName>
</protein>
<evidence type="ECO:0000313" key="2">
    <source>
        <dbReference type="EMBL" id="GAP88184.2"/>
    </source>
</evidence>
<feature type="compositionally biased region" description="Polar residues" evidence="1">
    <location>
        <begin position="94"/>
        <end position="106"/>
    </location>
</feature>
<dbReference type="Proteomes" id="UP000054516">
    <property type="component" value="Unassembled WGS sequence"/>
</dbReference>